<keyword evidence="3" id="KW-1185">Reference proteome</keyword>
<comment type="caution">
    <text evidence="2">The sequence shown here is derived from an EMBL/GenBank/DDBJ whole genome shotgun (WGS) entry which is preliminary data.</text>
</comment>
<dbReference type="Proteomes" id="UP000235145">
    <property type="component" value="Unassembled WGS sequence"/>
</dbReference>
<feature type="chain" id="PRO_5040284253" evidence="1">
    <location>
        <begin position="27"/>
        <end position="99"/>
    </location>
</feature>
<keyword evidence="1" id="KW-0732">Signal</keyword>
<name>A0A9R1XTT7_LACSA</name>
<evidence type="ECO:0000256" key="1">
    <source>
        <dbReference type="SAM" id="SignalP"/>
    </source>
</evidence>
<dbReference type="EMBL" id="NBSK02000002">
    <property type="protein sequence ID" value="KAJ0221374.1"/>
    <property type="molecule type" value="Genomic_DNA"/>
</dbReference>
<organism evidence="2 3">
    <name type="scientific">Lactuca sativa</name>
    <name type="common">Garden lettuce</name>
    <dbReference type="NCBI Taxonomy" id="4236"/>
    <lineage>
        <taxon>Eukaryota</taxon>
        <taxon>Viridiplantae</taxon>
        <taxon>Streptophyta</taxon>
        <taxon>Embryophyta</taxon>
        <taxon>Tracheophyta</taxon>
        <taxon>Spermatophyta</taxon>
        <taxon>Magnoliopsida</taxon>
        <taxon>eudicotyledons</taxon>
        <taxon>Gunneridae</taxon>
        <taxon>Pentapetalae</taxon>
        <taxon>asterids</taxon>
        <taxon>campanulids</taxon>
        <taxon>Asterales</taxon>
        <taxon>Asteraceae</taxon>
        <taxon>Cichorioideae</taxon>
        <taxon>Cichorieae</taxon>
        <taxon>Lactucinae</taxon>
        <taxon>Lactuca</taxon>
    </lineage>
</organism>
<accession>A0A9R1XTT7</accession>
<gene>
    <name evidence="2" type="ORF">LSAT_V11C200092740</name>
</gene>
<sequence length="99" mass="11362">MEQTCQFIDISLSLLILFHLRTDVLYDEEEKNNEDEIMIAKAQGLIDKIIASPHNPKPICLHALASILETQEARSYFSLSFCICKYTYMYISTQTNVLA</sequence>
<proteinExistence type="predicted"/>
<dbReference type="AlphaFoldDB" id="A0A9R1XTT7"/>
<feature type="signal peptide" evidence="1">
    <location>
        <begin position="1"/>
        <end position="26"/>
    </location>
</feature>
<evidence type="ECO:0000313" key="3">
    <source>
        <dbReference type="Proteomes" id="UP000235145"/>
    </source>
</evidence>
<reference evidence="2 3" key="1">
    <citation type="journal article" date="2017" name="Nat. Commun.">
        <title>Genome assembly with in vitro proximity ligation data and whole-genome triplication in lettuce.</title>
        <authorList>
            <person name="Reyes-Chin-Wo S."/>
            <person name="Wang Z."/>
            <person name="Yang X."/>
            <person name="Kozik A."/>
            <person name="Arikit S."/>
            <person name="Song C."/>
            <person name="Xia L."/>
            <person name="Froenicke L."/>
            <person name="Lavelle D.O."/>
            <person name="Truco M.J."/>
            <person name="Xia R."/>
            <person name="Zhu S."/>
            <person name="Xu C."/>
            <person name="Xu H."/>
            <person name="Xu X."/>
            <person name="Cox K."/>
            <person name="Korf I."/>
            <person name="Meyers B.C."/>
            <person name="Michelmore R.W."/>
        </authorList>
    </citation>
    <scope>NUCLEOTIDE SEQUENCE [LARGE SCALE GENOMIC DNA]</scope>
    <source>
        <strain evidence="3">cv. Salinas</strain>
        <tissue evidence="2">Seedlings</tissue>
    </source>
</reference>
<evidence type="ECO:0000313" key="2">
    <source>
        <dbReference type="EMBL" id="KAJ0221374.1"/>
    </source>
</evidence>
<protein>
    <submittedName>
        <fullName evidence="2">Uncharacterized protein</fullName>
    </submittedName>
</protein>